<organism evidence="2 3">
    <name type="scientific">Actinoplanes aureus</name>
    <dbReference type="NCBI Taxonomy" id="2792083"/>
    <lineage>
        <taxon>Bacteria</taxon>
        <taxon>Bacillati</taxon>
        <taxon>Actinomycetota</taxon>
        <taxon>Actinomycetes</taxon>
        <taxon>Micromonosporales</taxon>
        <taxon>Micromonosporaceae</taxon>
        <taxon>Actinoplanes</taxon>
    </lineage>
</organism>
<evidence type="ECO:0000259" key="1">
    <source>
        <dbReference type="SMART" id="SM00943"/>
    </source>
</evidence>
<accession>A0A931CLV9</accession>
<feature type="domain" description="DNA primase/polymerase bifunctional N-terminal" evidence="1">
    <location>
        <begin position="27"/>
        <end position="194"/>
    </location>
</feature>
<reference evidence="2" key="1">
    <citation type="submission" date="2020-11" db="EMBL/GenBank/DDBJ databases">
        <title>Isolation and identification of active actinomycetes.</title>
        <authorList>
            <person name="Sun X."/>
        </authorList>
    </citation>
    <scope>NUCLEOTIDE SEQUENCE</scope>
    <source>
        <strain evidence="2">NEAU-A11</strain>
    </source>
</reference>
<gene>
    <name evidence="2" type="ORF">I4J89_46030</name>
</gene>
<dbReference type="SUPFAM" id="SSF56747">
    <property type="entry name" value="Prim-pol domain"/>
    <property type="match status" value="1"/>
</dbReference>
<dbReference type="Proteomes" id="UP000598146">
    <property type="component" value="Unassembled WGS sequence"/>
</dbReference>
<name>A0A931CLV9_9ACTN</name>
<dbReference type="RefSeq" id="WP_196420566.1">
    <property type="nucleotide sequence ID" value="NZ_JADQTO010000045.1"/>
</dbReference>
<comment type="caution">
    <text evidence="2">The sequence shown here is derived from an EMBL/GenBank/DDBJ whole genome shotgun (WGS) entry which is preliminary data.</text>
</comment>
<evidence type="ECO:0000313" key="3">
    <source>
        <dbReference type="Proteomes" id="UP000598146"/>
    </source>
</evidence>
<dbReference type="AlphaFoldDB" id="A0A931CLV9"/>
<dbReference type="CDD" id="cd04859">
    <property type="entry name" value="Prim_Pol"/>
    <property type="match status" value="1"/>
</dbReference>
<dbReference type="Pfam" id="PF09250">
    <property type="entry name" value="Prim-Pol"/>
    <property type="match status" value="1"/>
</dbReference>
<evidence type="ECO:0000313" key="2">
    <source>
        <dbReference type="EMBL" id="MBG0568796.1"/>
    </source>
</evidence>
<dbReference type="InterPro" id="IPR015330">
    <property type="entry name" value="DNA_primase/pol_bifunc_N"/>
</dbReference>
<proteinExistence type="predicted"/>
<sequence>MSSAITAAAAASARRPSTPTCDLVSAAVQYASCGIAVMPLHTPLPDGTCSCRDRNRCDSPGKHPRLRHGLLDARTDPALIHQWWQRWPDANIGLATGTVLDVCDVDTGDALATVLDVLGVVRPDAPLVRTGYGWHLWYAASDLPSRVGLLPGVDWRGHGGLIVAPPSLHTTGRRYTFQQPWTTAPDLPACPPPLRRLVLPPPPLTTPGDTPSITHLDRYAQAALTGEIQRIRQAPRPHIRNGRRLTGGGRNNALNLAAFRLGQLAANGAIDEATVWHQLTDAALRVGLDAAEAHRTIRSGWKAGLQRPRR</sequence>
<dbReference type="SMART" id="SM00943">
    <property type="entry name" value="Prim-Pol"/>
    <property type="match status" value="1"/>
</dbReference>
<protein>
    <submittedName>
        <fullName evidence="2">Bifunctional DNA primase/polymerase</fullName>
    </submittedName>
</protein>
<dbReference type="EMBL" id="JADQTO010000045">
    <property type="protein sequence ID" value="MBG0568796.1"/>
    <property type="molecule type" value="Genomic_DNA"/>
</dbReference>
<keyword evidence="3" id="KW-1185">Reference proteome</keyword>